<reference evidence="2" key="2">
    <citation type="submission" date="2025-08" db="UniProtKB">
        <authorList>
            <consortium name="Ensembl"/>
        </authorList>
    </citation>
    <scope>IDENTIFICATION</scope>
</reference>
<reference evidence="3" key="1">
    <citation type="submission" date="2018-06" db="EMBL/GenBank/DDBJ databases">
        <title>Genome assembly of Danube salmon.</title>
        <authorList>
            <person name="Macqueen D.J."/>
            <person name="Gundappa M.K."/>
        </authorList>
    </citation>
    <scope>NUCLEOTIDE SEQUENCE [LARGE SCALE GENOMIC DNA]</scope>
</reference>
<feature type="compositionally biased region" description="Polar residues" evidence="1">
    <location>
        <begin position="159"/>
        <end position="178"/>
    </location>
</feature>
<accession>A0A4W5MWV1</accession>
<dbReference type="STRING" id="62062.ENSHHUP00000042882"/>
<feature type="region of interest" description="Disordered" evidence="1">
    <location>
        <begin position="109"/>
        <end position="179"/>
    </location>
</feature>
<proteinExistence type="predicted"/>
<dbReference type="PROSITE" id="PS51257">
    <property type="entry name" value="PROKAR_LIPOPROTEIN"/>
    <property type="match status" value="1"/>
</dbReference>
<protein>
    <submittedName>
        <fullName evidence="2">Uncharacterized protein</fullName>
    </submittedName>
</protein>
<dbReference type="Proteomes" id="UP000314982">
    <property type="component" value="Unassembled WGS sequence"/>
</dbReference>
<evidence type="ECO:0000256" key="1">
    <source>
        <dbReference type="SAM" id="MobiDB-lite"/>
    </source>
</evidence>
<feature type="compositionally biased region" description="Polar residues" evidence="1">
    <location>
        <begin position="121"/>
        <end position="150"/>
    </location>
</feature>
<dbReference type="AlphaFoldDB" id="A0A4W5MWV1"/>
<name>A0A4W5MWV1_9TELE</name>
<dbReference type="Ensembl" id="ENSHHUT00000044500.1">
    <property type="protein sequence ID" value="ENSHHUP00000042882.1"/>
    <property type="gene ID" value="ENSHHUG00000026375.1"/>
</dbReference>
<dbReference type="GeneTree" id="ENSGT00940000155031"/>
<reference evidence="2" key="3">
    <citation type="submission" date="2025-09" db="UniProtKB">
        <authorList>
            <consortium name="Ensembl"/>
        </authorList>
    </citation>
    <scope>IDENTIFICATION</scope>
</reference>
<keyword evidence="3" id="KW-1185">Reference proteome</keyword>
<evidence type="ECO:0000313" key="3">
    <source>
        <dbReference type="Proteomes" id="UP000314982"/>
    </source>
</evidence>
<organism evidence="2 3">
    <name type="scientific">Hucho hucho</name>
    <name type="common">huchen</name>
    <dbReference type="NCBI Taxonomy" id="62062"/>
    <lineage>
        <taxon>Eukaryota</taxon>
        <taxon>Metazoa</taxon>
        <taxon>Chordata</taxon>
        <taxon>Craniata</taxon>
        <taxon>Vertebrata</taxon>
        <taxon>Euteleostomi</taxon>
        <taxon>Actinopterygii</taxon>
        <taxon>Neopterygii</taxon>
        <taxon>Teleostei</taxon>
        <taxon>Protacanthopterygii</taxon>
        <taxon>Salmoniformes</taxon>
        <taxon>Salmonidae</taxon>
        <taxon>Salmoninae</taxon>
        <taxon>Hucho</taxon>
    </lineage>
</organism>
<sequence length="206" mass="23371">MVGHKAVRCYFNRLQSWWVSLSGWHHSWGACCRPIEICLLHITFANCLIRLPYNCGIFIEMVCISFTKLYLLYCQFCGKWLKQLGKLLMCIIIMKYLIVSPLPTHKTNSTAPQRVPVASPSAHNIGSSTTTDRSNFPRNVTSRSTFSAGQQRAARDQHASTYNGPPSSPSLSYGNSQARRAGGTGIFRKFTSKFVRRNLTFRFPRR</sequence>
<evidence type="ECO:0000313" key="2">
    <source>
        <dbReference type="Ensembl" id="ENSHHUP00000042882.1"/>
    </source>
</evidence>